<comment type="subunit">
    <text evidence="12">Homotetramer; dimer of dimers.</text>
</comment>
<name>A0ABQ4LUC8_9BACL</name>
<dbReference type="EC" id="4.3.3.7" evidence="4 12"/>
<evidence type="ECO:0000256" key="10">
    <source>
        <dbReference type="ARBA" id="ARBA00023270"/>
    </source>
</evidence>
<dbReference type="PROSITE" id="PS00665">
    <property type="entry name" value="DHDPS_1"/>
    <property type="match status" value="1"/>
</dbReference>
<evidence type="ECO:0000256" key="8">
    <source>
        <dbReference type="ARBA" id="ARBA00023154"/>
    </source>
</evidence>
<accession>A0ABQ4LUC8</accession>
<comment type="subcellular location">
    <subcellularLocation>
        <location evidence="12">Cytoplasm</location>
    </subcellularLocation>
</comment>
<dbReference type="EMBL" id="BORW01000006">
    <property type="protein sequence ID" value="GIO66882.1"/>
    <property type="molecule type" value="Genomic_DNA"/>
</dbReference>
<dbReference type="InterPro" id="IPR013785">
    <property type="entry name" value="Aldolase_TIM"/>
</dbReference>
<keyword evidence="5 12" id="KW-0963">Cytoplasm</keyword>
<keyword evidence="6 12" id="KW-0028">Amino-acid biosynthesis</keyword>
<dbReference type="PIRSF" id="PIRSF001365">
    <property type="entry name" value="DHDPS"/>
    <property type="match status" value="1"/>
</dbReference>
<comment type="caution">
    <text evidence="14">The sequence shown here is derived from an EMBL/GenBank/DDBJ whole genome shotgun (WGS) entry which is preliminary data.</text>
</comment>
<gene>
    <name evidence="14" type="primary">dapA_2</name>
    <name evidence="12" type="synonym">dapA</name>
    <name evidence="14" type="ORF">J21TS3_17030</name>
</gene>
<dbReference type="HAMAP" id="MF_00418">
    <property type="entry name" value="DapA"/>
    <property type="match status" value="1"/>
</dbReference>
<keyword evidence="7 12" id="KW-0220">Diaminopimelate biosynthesis</keyword>
<comment type="similarity">
    <text evidence="3 12 13">Belongs to the DapA family.</text>
</comment>
<dbReference type="Pfam" id="PF00701">
    <property type="entry name" value="DHDPS"/>
    <property type="match status" value="1"/>
</dbReference>
<evidence type="ECO:0000256" key="9">
    <source>
        <dbReference type="ARBA" id="ARBA00023239"/>
    </source>
</evidence>
<keyword evidence="8 12" id="KW-0457">Lysine biosynthesis</keyword>
<evidence type="ECO:0000256" key="4">
    <source>
        <dbReference type="ARBA" id="ARBA00012086"/>
    </source>
</evidence>
<dbReference type="CDD" id="cd00950">
    <property type="entry name" value="DHDPS"/>
    <property type="match status" value="1"/>
</dbReference>
<evidence type="ECO:0000256" key="7">
    <source>
        <dbReference type="ARBA" id="ARBA00022915"/>
    </source>
</evidence>
<feature type="site" description="Part of a proton relay during catalysis" evidence="12">
    <location>
        <position position="46"/>
    </location>
</feature>
<evidence type="ECO:0000256" key="2">
    <source>
        <dbReference type="ARBA" id="ARBA00005120"/>
    </source>
</evidence>
<protein>
    <recommendedName>
        <fullName evidence="4 12">4-hydroxy-tetrahydrodipicolinate synthase</fullName>
        <shortName evidence="12">HTPA synthase</shortName>
        <ecNumber evidence="4 12">4.3.3.7</ecNumber>
    </recommendedName>
</protein>
<feature type="active site" description="Schiff-base intermediate with substrate" evidence="12">
    <location>
        <position position="163"/>
    </location>
</feature>
<evidence type="ECO:0000313" key="14">
    <source>
        <dbReference type="EMBL" id="GIO66882.1"/>
    </source>
</evidence>
<dbReference type="InterPro" id="IPR002220">
    <property type="entry name" value="DapA-like"/>
</dbReference>
<dbReference type="InterPro" id="IPR020624">
    <property type="entry name" value="Schiff_base-form_aldolases_CS"/>
</dbReference>
<reference evidence="14 15" key="1">
    <citation type="submission" date="2021-03" db="EMBL/GenBank/DDBJ databases">
        <title>Antimicrobial resistance genes in bacteria isolated from Japanese honey, and their potential for conferring macrolide and lincosamide resistance in the American foulbrood pathogen Paenibacillus larvae.</title>
        <authorList>
            <person name="Okamoto M."/>
            <person name="Kumagai M."/>
            <person name="Kanamori H."/>
            <person name="Takamatsu D."/>
        </authorList>
    </citation>
    <scope>NUCLEOTIDE SEQUENCE [LARGE SCALE GENOMIC DNA]</scope>
    <source>
        <strain evidence="14 15">J21TS3</strain>
    </source>
</reference>
<dbReference type="NCBIfam" id="TIGR00674">
    <property type="entry name" value="dapA"/>
    <property type="match status" value="1"/>
</dbReference>
<evidence type="ECO:0000256" key="12">
    <source>
        <dbReference type="HAMAP-Rule" id="MF_00418"/>
    </source>
</evidence>
<comment type="pathway">
    <text evidence="2 12">Amino-acid biosynthesis; L-lysine biosynthesis via DAP pathway; (S)-tetrahydrodipicolinate from L-aspartate: step 3/4.</text>
</comment>
<feature type="active site" description="Proton donor/acceptor" evidence="12">
    <location>
        <position position="135"/>
    </location>
</feature>
<evidence type="ECO:0000256" key="3">
    <source>
        <dbReference type="ARBA" id="ARBA00007592"/>
    </source>
</evidence>
<dbReference type="Proteomes" id="UP000680638">
    <property type="component" value="Unassembled WGS sequence"/>
</dbReference>
<comment type="catalytic activity">
    <reaction evidence="11 12">
        <text>L-aspartate 4-semialdehyde + pyruvate = (2S,4S)-4-hydroxy-2,3,4,5-tetrahydrodipicolinate + H2O + H(+)</text>
        <dbReference type="Rhea" id="RHEA:34171"/>
        <dbReference type="ChEBI" id="CHEBI:15361"/>
        <dbReference type="ChEBI" id="CHEBI:15377"/>
        <dbReference type="ChEBI" id="CHEBI:15378"/>
        <dbReference type="ChEBI" id="CHEBI:67139"/>
        <dbReference type="ChEBI" id="CHEBI:537519"/>
        <dbReference type="EC" id="4.3.3.7"/>
    </reaction>
</comment>
<feature type="binding site" evidence="12">
    <location>
        <position position="47"/>
    </location>
    <ligand>
        <name>pyruvate</name>
        <dbReference type="ChEBI" id="CHEBI:15361"/>
    </ligand>
</feature>
<dbReference type="PRINTS" id="PR00146">
    <property type="entry name" value="DHPICSNTHASE"/>
</dbReference>
<evidence type="ECO:0000313" key="15">
    <source>
        <dbReference type="Proteomes" id="UP000680638"/>
    </source>
</evidence>
<evidence type="ECO:0000256" key="6">
    <source>
        <dbReference type="ARBA" id="ARBA00022605"/>
    </source>
</evidence>
<comment type="caution">
    <text evidence="12">Was originally thought to be a dihydrodipicolinate synthase (DHDPS), catalyzing the condensation of (S)-aspartate-beta-semialdehyde [(S)-ASA] and pyruvate to dihydrodipicolinate (DHDP). However, it was shown in E.coli that the product of the enzymatic reaction is not dihydrodipicolinate but in fact (4S)-4-hydroxy-2,3,4,5-tetrahydro-(2S)-dipicolinic acid (HTPA), and that the consecutive dehydration reaction leading to DHDP is not spontaneous but catalyzed by DapB.</text>
</comment>
<sequence>MDFGRLITAMITPFDEQGNINWSETSNMIEYLIEEQKSDSLVICGTTGESPTLSDEEKLELFAFAVEHAKGRCKIIAGTGSNNTEHSVQLTRKAEKLGVDAALLVVPYYNKPNQEGLYRHFEAIARGTNLPVILYNVPGRTVTSLSVETTLRLARIPNVVGTKECASLEQVTLIASAAPEHFKVYSGDDSVTLPAIAVGAYGIVSVASHLIGASMKDMIQAYLNGEAAEAAKLHQKLFPVFKGLFECPHPVPNPSALKYALNLLGRPVGGVRLPLVDPSESEAAFLRDLVASLQA</sequence>
<dbReference type="SMART" id="SM01130">
    <property type="entry name" value="DHDPS"/>
    <property type="match status" value="1"/>
</dbReference>
<dbReference type="SUPFAM" id="SSF51569">
    <property type="entry name" value="Aldolase"/>
    <property type="match status" value="1"/>
</dbReference>
<evidence type="ECO:0000256" key="13">
    <source>
        <dbReference type="PIRNR" id="PIRNR001365"/>
    </source>
</evidence>
<proteinExistence type="inferred from homology"/>
<feature type="binding site" evidence="12">
    <location>
        <position position="204"/>
    </location>
    <ligand>
        <name>pyruvate</name>
        <dbReference type="ChEBI" id="CHEBI:15361"/>
    </ligand>
</feature>
<dbReference type="InterPro" id="IPR005263">
    <property type="entry name" value="DapA"/>
</dbReference>
<evidence type="ECO:0000256" key="5">
    <source>
        <dbReference type="ARBA" id="ARBA00022490"/>
    </source>
</evidence>
<feature type="site" description="Part of a proton relay during catalysis" evidence="12">
    <location>
        <position position="109"/>
    </location>
</feature>
<dbReference type="Gene3D" id="3.20.20.70">
    <property type="entry name" value="Aldolase class I"/>
    <property type="match status" value="1"/>
</dbReference>
<evidence type="ECO:0000256" key="11">
    <source>
        <dbReference type="ARBA" id="ARBA00047836"/>
    </source>
</evidence>
<keyword evidence="10 12" id="KW-0704">Schiff base</keyword>
<dbReference type="PANTHER" id="PTHR12128:SF66">
    <property type="entry name" value="4-HYDROXY-2-OXOGLUTARATE ALDOLASE, MITOCHONDRIAL"/>
    <property type="match status" value="1"/>
</dbReference>
<comment type="function">
    <text evidence="1 12">Catalyzes the condensation of (S)-aspartate-beta-semialdehyde [(S)-ASA] and pyruvate to 4-hydroxy-tetrahydrodipicolinate (HTPA).</text>
</comment>
<dbReference type="PANTHER" id="PTHR12128">
    <property type="entry name" value="DIHYDRODIPICOLINATE SYNTHASE"/>
    <property type="match status" value="1"/>
</dbReference>
<keyword evidence="9 12" id="KW-0456">Lyase</keyword>
<dbReference type="RefSeq" id="WP_212948973.1">
    <property type="nucleotide sequence ID" value="NZ_BORW01000006.1"/>
</dbReference>
<keyword evidence="15" id="KW-1185">Reference proteome</keyword>
<evidence type="ECO:0000256" key="1">
    <source>
        <dbReference type="ARBA" id="ARBA00003294"/>
    </source>
</evidence>
<organism evidence="14 15">
    <name type="scientific">Paenibacillus cookii</name>
    <dbReference type="NCBI Taxonomy" id="157839"/>
    <lineage>
        <taxon>Bacteria</taxon>
        <taxon>Bacillati</taxon>
        <taxon>Bacillota</taxon>
        <taxon>Bacilli</taxon>
        <taxon>Bacillales</taxon>
        <taxon>Paenibacillaceae</taxon>
        <taxon>Paenibacillus</taxon>
    </lineage>
</organism>